<evidence type="ECO:0000256" key="5">
    <source>
        <dbReference type="ARBA" id="ARBA00023136"/>
    </source>
</evidence>
<evidence type="ECO:0000313" key="9">
    <source>
        <dbReference type="EMBL" id="KIW51282.1"/>
    </source>
</evidence>
<dbReference type="InterPro" id="IPR043216">
    <property type="entry name" value="PAP-like"/>
</dbReference>
<dbReference type="Gene3D" id="1.20.144.10">
    <property type="entry name" value="Phosphatidic acid phosphatase type 2/haloperoxidase"/>
    <property type="match status" value="1"/>
</dbReference>
<dbReference type="SMART" id="SM00014">
    <property type="entry name" value="acidPPc"/>
    <property type="match status" value="1"/>
</dbReference>
<dbReference type="GO" id="GO:0006644">
    <property type="term" value="P:phospholipid metabolic process"/>
    <property type="evidence" value="ECO:0007669"/>
    <property type="project" value="InterPro"/>
</dbReference>
<dbReference type="EMBL" id="KN847322">
    <property type="protein sequence ID" value="KIW51282.1"/>
    <property type="molecule type" value="Genomic_DNA"/>
</dbReference>
<evidence type="ECO:0000259" key="8">
    <source>
        <dbReference type="SMART" id="SM00014"/>
    </source>
</evidence>
<dbReference type="Proteomes" id="UP000054342">
    <property type="component" value="Unassembled WGS sequence"/>
</dbReference>
<evidence type="ECO:0000256" key="6">
    <source>
        <dbReference type="SAM" id="MobiDB-lite"/>
    </source>
</evidence>
<reference evidence="9 10" key="1">
    <citation type="submission" date="2015-01" db="EMBL/GenBank/DDBJ databases">
        <title>The Genome Sequence of Exophiala xenobiotica CBS118157.</title>
        <authorList>
            <consortium name="The Broad Institute Genomics Platform"/>
            <person name="Cuomo C."/>
            <person name="de Hoog S."/>
            <person name="Gorbushina A."/>
            <person name="Stielow B."/>
            <person name="Teixiera M."/>
            <person name="Abouelleil A."/>
            <person name="Chapman S.B."/>
            <person name="Priest M."/>
            <person name="Young S.K."/>
            <person name="Wortman J."/>
            <person name="Nusbaum C."/>
            <person name="Birren B."/>
        </authorList>
    </citation>
    <scope>NUCLEOTIDE SEQUENCE [LARGE SCALE GENOMIC DNA]</scope>
    <source>
        <strain evidence="9 10">CBS 118157</strain>
    </source>
</reference>
<evidence type="ECO:0000256" key="3">
    <source>
        <dbReference type="ARBA" id="ARBA00022692"/>
    </source>
</evidence>
<name>A0A0D2CN03_9EURO</name>
<dbReference type="GO" id="GO:0046839">
    <property type="term" value="P:phospholipid dephosphorylation"/>
    <property type="evidence" value="ECO:0007669"/>
    <property type="project" value="TreeGrafter"/>
</dbReference>
<feature type="transmembrane region" description="Helical" evidence="7">
    <location>
        <begin position="222"/>
        <end position="239"/>
    </location>
</feature>
<feature type="domain" description="Phosphatidic acid phosphatase type 2/haloperoxidase" evidence="8">
    <location>
        <begin position="124"/>
        <end position="268"/>
    </location>
</feature>
<gene>
    <name evidence="9" type="ORF">PV05_10020</name>
</gene>
<dbReference type="GeneID" id="25331928"/>
<feature type="region of interest" description="Disordered" evidence="6">
    <location>
        <begin position="369"/>
        <end position="425"/>
    </location>
</feature>
<keyword evidence="10" id="KW-1185">Reference proteome</keyword>
<accession>A0A0D2CN03</accession>
<organism evidence="9 10">
    <name type="scientific">Exophiala xenobiotica</name>
    <dbReference type="NCBI Taxonomy" id="348802"/>
    <lineage>
        <taxon>Eukaryota</taxon>
        <taxon>Fungi</taxon>
        <taxon>Dikarya</taxon>
        <taxon>Ascomycota</taxon>
        <taxon>Pezizomycotina</taxon>
        <taxon>Eurotiomycetes</taxon>
        <taxon>Chaetothyriomycetidae</taxon>
        <taxon>Chaetothyriales</taxon>
        <taxon>Herpotrichiellaceae</taxon>
        <taxon>Exophiala</taxon>
    </lineage>
</organism>
<dbReference type="GO" id="GO:0008195">
    <property type="term" value="F:phosphatidate phosphatase activity"/>
    <property type="evidence" value="ECO:0007669"/>
    <property type="project" value="TreeGrafter"/>
</dbReference>
<feature type="region of interest" description="Disordered" evidence="6">
    <location>
        <begin position="313"/>
        <end position="343"/>
    </location>
</feature>
<evidence type="ECO:0000256" key="7">
    <source>
        <dbReference type="SAM" id="Phobius"/>
    </source>
</evidence>
<sequence>MDRLKRQLNAPWNRRIPARALISYAVDYLIIIVLAIIYATLDKVVTPFAQHFSLNNISIQYPYAVKERVPIALALVISGLFPAGVIAVYTLFIDGLFSYHRRTTHTRSKYTFADRLWELNCGWLGLLLSQGAAFVITGSLKNLCGKPRPDLVDRCQPRAGSADGVPYGLVTKSICTQTDSAIMQDGFRSFPSGHSSSSFAGLFFLSLYLAAKLHVLDQKGEVWRTVIVLIPTLAAACIAMSRIMDARHHPFDVLFGSALGILCAWASYRQYFPPVSHVWEKGRAYAMRTWGTPVKRPVPGKVLIDGDTMEVLDDRVPADDGDDSSGYQLKERTPGSQLSNPAYGSHLINPSVDMDVETGYVGSQAAEVHAPLRSQSTGNAFREQIEQNRRARAGYAEPSPERGNGSDVEDDIASRRPLQSATMRS</sequence>
<comment type="similarity">
    <text evidence="2">Belongs to the PA-phosphatase related phosphoesterase family.</text>
</comment>
<feature type="transmembrane region" description="Helical" evidence="7">
    <location>
        <begin position="21"/>
        <end position="41"/>
    </location>
</feature>
<keyword evidence="3 7" id="KW-0812">Transmembrane</keyword>
<dbReference type="PANTHER" id="PTHR10165">
    <property type="entry name" value="LIPID PHOSPHATE PHOSPHATASE"/>
    <property type="match status" value="1"/>
</dbReference>
<comment type="subcellular location">
    <subcellularLocation>
        <location evidence="1">Membrane</location>
        <topology evidence="1">Multi-pass membrane protein</topology>
    </subcellularLocation>
</comment>
<dbReference type="AlphaFoldDB" id="A0A0D2CN03"/>
<dbReference type="PANTHER" id="PTHR10165:SF158">
    <property type="entry name" value="PAP2 DOMAIN PROTEIN (AFU_ORTHOLOGUE AFUA_4G08970)"/>
    <property type="match status" value="1"/>
</dbReference>
<dbReference type="OrthoDB" id="8907274at2759"/>
<evidence type="ECO:0000256" key="4">
    <source>
        <dbReference type="ARBA" id="ARBA00022989"/>
    </source>
</evidence>
<dbReference type="STRING" id="348802.A0A0D2CN03"/>
<keyword evidence="4 7" id="KW-1133">Transmembrane helix</keyword>
<dbReference type="InterPro" id="IPR000326">
    <property type="entry name" value="PAP2/HPO"/>
</dbReference>
<dbReference type="HOGENOM" id="CLU_021458_9_0_1"/>
<dbReference type="RefSeq" id="XP_013311866.1">
    <property type="nucleotide sequence ID" value="XM_013456412.1"/>
</dbReference>
<feature type="transmembrane region" description="Helical" evidence="7">
    <location>
        <begin position="198"/>
        <end position="216"/>
    </location>
</feature>
<protein>
    <recommendedName>
        <fullName evidence="8">Phosphatidic acid phosphatase type 2/haloperoxidase domain-containing protein</fullName>
    </recommendedName>
</protein>
<evidence type="ECO:0000256" key="2">
    <source>
        <dbReference type="ARBA" id="ARBA00008816"/>
    </source>
</evidence>
<proteinExistence type="inferred from homology"/>
<dbReference type="SUPFAM" id="SSF48317">
    <property type="entry name" value="Acid phosphatase/Vanadium-dependent haloperoxidase"/>
    <property type="match status" value="1"/>
</dbReference>
<keyword evidence="5 7" id="KW-0472">Membrane</keyword>
<evidence type="ECO:0000256" key="1">
    <source>
        <dbReference type="ARBA" id="ARBA00004141"/>
    </source>
</evidence>
<dbReference type="GO" id="GO:0016020">
    <property type="term" value="C:membrane"/>
    <property type="evidence" value="ECO:0007669"/>
    <property type="project" value="UniProtKB-SubCell"/>
</dbReference>
<dbReference type="InterPro" id="IPR036938">
    <property type="entry name" value="PAP2/HPO_sf"/>
</dbReference>
<dbReference type="Pfam" id="PF01569">
    <property type="entry name" value="PAP2"/>
    <property type="match status" value="1"/>
</dbReference>
<dbReference type="CDD" id="cd03390">
    <property type="entry name" value="PAP2_containing_1_like"/>
    <property type="match status" value="1"/>
</dbReference>
<evidence type="ECO:0000313" key="10">
    <source>
        <dbReference type="Proteomes" id="UP000054342"/>
    </source>
</evidence>
<feature type="transmembrane region" description="Helical" evidence="7">
    <location>
        <begin position="71"/>
        <end position="92"/>
    </location>
</feature>